<dbReference type="InterPro" id="IPR008250">
    <property type="entry name" value="ATPase_P-typ_transduc_dom_A_sf"/>
</dbReference>
<dbReference type="PATRIC" id="fig|741277.3.peg.1474"/>
<dbReference type="Gene3D" id="3.40.1110.10">
    <property type="entry name" value="Calcium-transporting ATPase, cytoplasmic domain N"/>
    <property type="match status" value="1"/>
</dbReference>
<dbReference type="Gene3D" id="3.40.50.1000">
    <property type="entry name" value="HAD superfamily/HAD-like"/>
    <property type="match status" value="1"/>
</dbReference>
<evidence type="ECO:0000256" key="1">
    <source>
        <dbReference type="ARBA" id="ARBA00004141"/>
    </source>
</evidence>
<dbReference type="SUPFAM" id="SSF81665">
    <property type="entry name" value="Calcium ATPase, transmembrane domain M"/>
    <property type="match status" value="1"/>
</dbReference>
<dbReference type="InterPro" id="IPR050510">
    <property type="entry name" value="Cation_transp_ATPase_P-type"/>
</dbReference>
<evidence type="ECO:0000256" key="8">
    <source>
        <dbReference type="ARBA" id="ARBA00023136"/>
    </source>
</evidence>
<feature type="transmembrane region" description="Helical" evidence="9">
    <location>
        <begin position="172"/>
        <end position="204"/>
    </location>
</feature>
<dbReference type="Pfam" id="PF00122">
    <property type="entry name" value="E1-E2_ATPase"/>
    <property type="match status" value="1"/>
</dbReference>
<dbReference type="GO" id="GO:0030007">
    <property type="term" value="P:intracellular potassium ion homeostasis"/>
    <property type="evidence" value="ECO:0007669"/>
    <property type="project" value="TreeGrafter"/>
</dbReference>
<dbReference type="InterPro" id="IPR018303">
    <property type="entry name" value="ATPase_P-typ_P_site"/>
</dbReference>
<dbReference type="SFLD" id="SFLDG00002">
    <property type="entry name" value="C1.7:_P-type_atpase_like"/>
    <property type="match status" value="1"/>
</dbReference>
<dbReference type="EMBL" id="AGIZ01000003">
    <property type="protein sequence ID" value="EHC18209.1"/>
    <property type="molecule type" value="Genomic_DNA"/>
</dbReference>
<dbReference type="InterPro" id="IPR001757">
    <property type="entry name" value="P_typ_ATPase"/>
</dbReference>
<dbReference type="InterPro" id="IPR023214">
    <property type="entry name" value="HAD_sf"/>
</dbReference>
<dbReference type="Gene3D" id="1.20.1110.10">
    <property type="entry name" value="Calcium-transporting ATPase, transmembrane domain"/>
    <property type="match status" value="1"/>
</dbReference>
<evidence type="ECO:0000256" key="5">
    <source>
        <dbReference type="ARBA" id="ARBA00022840"/>
    </source>
</evidence>
<evidence type="ECO:0000256" key="4">
    <source>
        <dbReference type="ARBA" id="ARBA00022741"/>
    </source>
</evidence>
<dbReference type="GO" id="GO:0005886">
    <property type="term" value="C:plasma membrane"/>
    <property type="evidence" value="ECO:0007669"/>
    <property type="project" value="TreeGrafter"/>
</dbReference>
<dbReference type="GO" id="GO:0036376">
    <property type="term" value="P:sodium ion export across plasma membrane"/>
    <property type="evidence" value="ECO:0007669"/>
    <property type="project" value="TreeGrafter"/>
</dbReference>
<sequence>MVKIIHNQVKGRARYKVKELYRSESLKKYLERSLSEMSGINYVSANPLTSNILVIFEKEYSADKVALLIEQNISQYQKLANKSLEKYSSKTKKELTKATQKPIVNAQAQRIKNWHLMETDAVLTAFNTSKQSGLSSKSAAENLNKYGPNFLATAKTRSDLSILIDQFKSLPVALLGVAAGVSVFTGGLIDALVILGVVGLNAAIGYRTESQSERIIHSLGSHQETSTWVIRNGKQIEIPIEDVVIGDILVLKTGGYIAADARLLEAENLSVDESALTGESIPVTKSTSSLTGEDIPLADRTNMVYKGTLVTGGQGLAVVVATAKFTEMGKIQQLVGEATTTETPLTRQLNQVGSQLVAIGMGICGLVFGIGVLRGYGLLQMLQSSISLAVAAVPEGLPTIATTTLALGIQDMRQRNVLVRSLSAVEALGSVQTICLDKTGTITENRMSVVEVHTDSQQINVSEGEFIANGENINPYACDQLLKLIHVSVLCNESEVNQDQDGEYSIKGSATENALIHMAIAAGVNVTQLRQKYKLLQTNLRSENRNIMSTVHTTENHHNLVAVKGSPGEVAQICKFWFKDGEITTLTEQDRRAIEIENDRMAGKALRVLGIAYTILDENNNRQNPEQDLTWLGLVGMADPVRKGVKELIAQFHEAGIDTVMITGDQSPTAYAIAKELELSRESQLEILDSTDLNNLTPEALTALADKVDVFARISPSNKLQIVQALQSAGQVVAMTGDGINDAPALKAAQVGVAMGKGGTDVAREVADIVLEDDRLETMIVAVSQGRTIYNNIRKSVHFLLATNISEIIVMTTATAVGIGEPLNAIQLLWLNLVTDIFPGLSLALEAPEPDVLSQPPRNPEEPIVKHSDFGRIAFEAGSISLSTLTAYGYGIRKYGISPQASTIAFMSLTSAQLLHTISCRSEKHSIFNSEKIPNNPYLNAAIVGSFAIQLLAIALPPLRSLLKLTPINIVDGLVIGASALLPLLVNESTKNMSLGENHNTLPYLHKHSLPK</sequence>
<evidence type="ECO:0000256" key="9">
    <source>
        <dbReference type="SAM" id="Phobius"/>
    </source>
</evidence>
<keyword evidence="3 9" id="KW-0812">Transmembrane</keyword>
<comment type="subcellular location">
    <subcellularLocation>
        <location evidence="1">Membrane</location>
        <topology evidence="1">Multi-pass membrane protein</topology>
    </subcellularLocation>
</comment>
<dbReference type="PRINTS" id="PR00120">
    <property type="entry name" value="HATPASE"/>
</dbReference>
<dbReference type="InterPro" id="IPR023298">
    <property type="entry name" value="ATPase_P-typ_TM_dom_sf"/>
</dbReference>
<evidence type="ECO:0000256" key="2">
    <source>
        <dbReference type="ARBA" id="ARBA00005675"/>
    </source>
</evidence>
<keyword evidence="11" id="KW-0378">Hydrolase</keyword>
<dbReference type="PANTHER" id="PTHR43294:SF20">
    <property type="entry name" value="P-TYPE ATPASE"/>
    <property type="match status" value="1"/>
</dbReference>
<dbReference type="PROSITE" id="PS00154">
    <property type="entry name" value="ATPASE_E1_E2"/>
    <property type="match status" value="1"/>
</dbReference>
<evidence type="ECO:0000313" key="11">
    <source>
        <dbReference type="EMBL" id="EHC18209.1"/>
    </source>
</evidence>
<dbReference type="SUPFAM" id="SSF56784">
    <property type="entry name" value="HAD-like"/>
    <property type="match status" value="1"/>
</dbReference>
<name>G6FQX4_9CYAN</name>
<feature type="domain" description="Cation-transporting P-type ATPase N-terminal" evidence="10">
    <location>
        <begin position="113"/>
        <end position="187"/>
    </location>
</feature>
<dbReference type="Pfam" id="PF00689">
    <property type="entry name" value="Cation_ATPase_C"/>
    <property type="match status" value="1"/>
</dbReference>
<dbReference type="Gene3D" id="2.70.150.10">
    <property type="entry name" value="Calcium-transporting ATPase, cytoplasmic transduction domain A"/>
    <property type="match status" value="1"/>
</dbReference>
<dbReference type="GO" id="GO:1902600">
    <property type="term" value="P:proton transmembrane transport"/>
    <property type="evidence" value="ECO:0007669"/>
    <property type="project" value="TreeGrafter"/>
</dbReference>
<dbReference type="GeneID" id="35797909"/>
<dbReference type="SFLD" id="SFLDF00027">
    <property type="entry name" value="p-type_atpase"/>
    <property type="match status" value="1"/>
</dbReference>
<dbReference type="Pfam" id="PF13246">
    <property type="entry name" value="Cation_ATPase"/>
    <property type="match status" value="1"/>
</dbReference>
<accession>G6FQX4</accession>
<dbReference type="SFLD" id="SFLDS00003">
    <property type="entry name" value="Haloacid_Dehalogenase"/>
    <property type="match status" value="1"/>
</dbReference>
<dbReference type="SUPFAM" id="SSF81653">
    <property type="entry name" value="Calcium ATPase, transduction domain A"/>
    <property type="match status" value="1"/>
</dbReference>
<evidence type="ECO:0000256" key="7">
    <source>
        <dbReference type="ARBA" id="ARBA00022989"/>
    </source>
</evidence>
<evidence type="ECO:0000256" key="3">
    <source>
        <dbReference type="ARBA" id="ARBA00022692"/>
    </source>
</evidence>
<dbReference type="InterPro" id="IPR023299">
    <property type="entry name" value="ATPase_P-typ_cyto_dom_N"/>
</dbReference>
<gene>
    <name evidence="11" type="ORF">FJSC11DRAFT_1271</name>
</gene>
<dbReference type="GO" id="GO:1990573">
    <property type="term" value="P:potassium ion import across plasma membrane"/>
    <property type="evidence" value="ECO:0007669"/>
    <property type="project" value="TreeGrafter"/>
</dbReference>
<dbReference type="Pfam" id="PF00690">
    <property type="entry name" value="Cation_ATPase_N"/>
    <property type="match status" value="1"/>
</dbReference>
<keyword evidence="5" id="KW-0067">ATP-binding</keyword>
<dbReference type="InterPro" id="IPR006068">
    <property type="entry name" value="ATPase_P-typ_cation-transptr_C"/>
</dbReference>
<dbReference type="NCBIfam" id="TIGR01494">
    <property type="entry name" value="ATPase_P-type"/>
    <property type="match status" value="2"/>
</dbReference>
<dbReference type="Pfam" id="PF19991">
    <property type="entry name" value="HMA_2"/>
    <property type="match status" value="1"/>
</dbReference>
<keyword evidence="12" id="KW-1185">Reference proteome</keyword>
<dbReference type="PRINTS" id="PR00119">
    <property type="entry name" value="CATATPASE"/>
</dbReference>
<evidence type="ECO:0000313" key="12">
    <source>
        <dbReference type="Proteomes" id="UP000004344"/>
    </source>
</evidence>
<evidence type="ECO:0000256" key="6">
    <source>
        <dbReference type="ARBA" id="ARBA00022967"/>
    </source>
</evidence>
<dbReference type="InterPro" id="IPR036412">
    <property type="entry name" value="HAD-like_sf"/>
</dbReference>
<dbReference type="EC" id="3.6.3.8" evidence="11"/>
<dbReference type="SMART" id="SM00831">
    <property type="entry name" value="Cation_ATPase_N"/>
    <property type="match status" value="1"/>
</dbReference>
<dbReference type="InterPro" id="IPR044492">
    <property type="entry name" value="P_typ_ATPase_HD_dom"/>
</dbReference>
<dbReference type="SUPFAM" id="SSF81660">
    <property type="entry name" value="Metal cation-transporting ATPase, ATP-binding domain N"/>
    <property type="match status" value="1"/>
</dbReference>
<dbReference type="RefSeq" id="WP_009455663.1">
    <property type="nucleotide sequence ID" value="NZ_AGIZ01000003.1"/>
</dbReference>
<dbReference type="GO" id="GO:0005391">
    <property type="term" value="F:P-type sodium:potassium-exchanging transporter activity"/>
    <property type="evidence" value="ECO:0007669"/>
    <property type="project" value="TreeGrafter"/>
</dbReference>
<protein>
    <submittedName>
        <fullName evidence="11">ATPase, P-type (Transporting), HAD superfamily, subfamily IC</fullName>
        <ecNumber evidence="11">3.6.3.8</ecNumber>
    </submittedName>
</protein>
<comment type="caution">
    <text evidence="11">The sequence shown here is derived from an EMBL/GenBank/DDBJ whole genome shotgun (WGS) entry which is preliminary data.</text>
</comment>
<dbReference type="Proteomes" id="UP000004344">
    <property type="component" value="Unassembled WGS sequence"/>
</dbReference>
<keyword evidence="8 9" id="KW-0472">Membrane</keyword>
<dbReference type="GO" id="GO:0006883">
    <property type="term" value="P:intracellular sodium ion homeostasis"/>
    <property type="evidence" value="ECO:0007669"/>
    <property type="project" value="TreeGrafter"/>
</dbReference>
<comment type="similarity">
    <text evidence="2">Belongs to the cation transport ATPase (P-type) (TC 3.A.3) family. Type IIA subfamily.</text>
</comment>
<keyword evidence="6" id="KW-1278">Translocase</keyword>
<proteinExistence type="inferred from homology"/>
<keyword evidence="7 9" id="KW-1133">Transmembrane helix</keyword>
<keyword evidence="4" id="KW-0547">Nucleotide-binding</keyword>
<feature type="transmembrane region" description="Helical" evidence="9">
    <location>
        <begin position="356"/>
        <end position="379"/>
    </location>
</feature>
<organism evidence="11 12">
    <name type="scientific">Fischerella thermalis JSC-11</name>
    <dbReference type="NCBI Taxonomy" id="741277"/>
    <lineage>
        <taxon>Bacteria</taxon>
        <taxon>Bacillati</taxon>
        <taxon>Cyanobacteriota</taxon>
        <taxon>Cyanophyceae</taxon>
        <taxon>Nostocales</taxon>
        <taxon>Hapalosiphonaceae</taxon>
        <taxon>Fischerella</taxon>
    </lineage>
</organism>
<dbReference type="CDD" id="cd07539">
    <property type="entry name" value="P-type_ATPase"/>
    <property type="match status" value="1"/>
</dbReference>
<dbReference type="InterPro" id="IPR004014">
    <property type="entry name" value="ATPase_P-typ_cation-transptr_N"/>
</dbReference>
<reference evidence="11 12" key="1">
    <citation type="submission" date="2011-09" db="EMBL/GenBank/DDBJ databases">
        <title>The draft genome of Fischerella sp. JSC-11.</title>
        <authorList>
            <consortium name="US DOE Joint Genome Institute (JGI-PGF)"/>
            <person name="Lucas S."/>
            <person name="Han J."/>
            <person name="Lapidus A."/>
            <person name="Cheng J.-F."/>
            <person name="Goodwin L."/>
            <person name="Pitluck S."/>
            <person name="Peters L."/>
            <person name="Land M.L."/>
            <person name="Hauser L."/>
            <person name="Sarkisova S."/>
            <person name="Bryant D.A."/>
            <person name="Brown I."/>
            <person name="Woyke T.J."/>
        </authorList>
    </citation>
    <scope>NUCLEOTIDE SEQUENCE [LARGE SCALE GENOMIC DNA]</scope>
    <source>
        <strain evidence="11 12">JSC-11</strain>
    </source>
</reference>
<dbReference type="AlphaFoldDB" id="G6FQX4"/>
<evidence type="ECO:0000259" key="10">
    <source>
        <dbReference type="SMART" id="SM00831"/>
    </source>
</evidence>
<dbReference type="GO" id="GO:0016887">
    <property type="term" value="F:ATP hydrolysis activity"/>
    <property type="evidence" value="ECO:0007669"/>
    <property type="project" value="InterPro"/>
</dbReference>
<dbReference type="InterPro" id="IPR059000">
    <property type="entry name" value="ATPase_P-type_domA"/>
</dbReference>
<dbReference type="GO" id="GO:0005524">
    <property type="term" value="F:ATP binding"/>
    <property type="evidence" value="ECO:0007669"/>
    <property type="project" value="UniProtKB-KW"/>
</dbReference>
<dbReference type="PANTHER" id="PTHR43294">
    <property type="entry name" value="SODIUM/POTASSIUM-TRANSPORTING ATPASE SUBUNIT ALPHA"/>
    <property type="match status" value="1"/>
</dbReference>